<accession>A0A2T4MGM6</accession>
<dbReference type="InterPro" id="IPR036388">
    <property type="entry name" value="WH-like_DNA-bd_sf"/>
</dbReference>
<dbReference type="InterPro" id="IPR008332">
    <property type="entry name" value="MethylG_MeTrfase_N"/>
</dbReference>
<dbReference type="RefSeq" id="WP_107368988.1">
    <property type="nucleotide sequence ID" value="NZ_CP045927.1"/>
</dbReference>
<reference evidence="11" key="1">
    <citation type="submission" date="2019-11" db="EMBL/GenBank/DDBJ databases">
        <title>Whole genome comparisons of Staphylococcus agnetis isolates from cattle and chickens.</title>
        <authorList>
            <person name="Rhoads D."/>
            <person name="Shwani A."/>
            <person name="Adkins P."/>
            <person name="Calcutt M."/>
            <person name="Middleton J."/>
        </authorList>
    </citation>
    <scope>NUCLEOTIDE SEQUENCE</scope>
    <source>
        <strain evidence="11">1387</strain>
    </source>
</reference>
<keyword evidence="4 11" id="KW-0489">Methyltransferase</keyword>
<dbReference type="InterPro" id="IPR014048">
    <property type="entry name" value="MethylDNA_cys_MeTrfase_DNA-bd"/>
</dbReference>
<comment type="caution">
    <text evidence="11">The sequence shown here is derived from an EMBL/GenBank/DDBJ whole genome shotgun (WGS) entry which is preliminary data.</text>
</comment>
<dbReference type="PROSITE" id="PS00374">
    <property type="entry name" value="MGMT"/>
    <property type="match status" value="1"/>
</dbReference>
<evidence type="ECO:0000256" key="6">
    <source>
        <dbReference type="ARBA" id="ARBA00022763"/>
    </source>
</evidence>
<name>A0A2T4MGM6_9STAP</name>
<organism evidence="11 12">
    <name type="scientific">Staphylococcus agnetis</name>
    <dbReference type="NCBI Taxonomy" id="985762"/>
    <lineage>
        <taxon>Bacteria</taxon>
        <taxon>Bacillati</taxon>
        <taxon>Bacillota</taxon>
        <taxon>Bacilli</taxon>
        <taxon>Bacillales</taxon>
        <taxon>Staphylococcaceae</taxon>
        <taxon>Staphylococcus</taxon>
    </lineage>
</organism>
<feature type="domain" description="Methylguanine DNA methyltransferase ribonuclease-like" evidence="10">
    <location>
        <begin position="4"/>
        <end position="81"/>
    </location>
</feature>
<proteinExistence type="inferred from homology"/>
<dbReference type="FunFam" id="1.10.10.10:FF:000214">
    <property type="entry name" value="Methylated-DNA--protein-cysteine methyltransferase"/>
    <property type="match status" value="1"/>
</dbReference>
<feature type="domain" description="Methylated-DNA-[protein]-cysteine S-methyltransferase DNA binding" evidence="9">
    <location>
        <begin position="86"/>
        <end position="165"/>
    </location>
</feature>
<dbReference type="EC" id="2.1.1.63" evidence="3"/>
<keyword evidence="7" id="KW-0234">DNA repair</keyword>
<keyword evidence="5 11" id="KW-0808">Transferase</keyword>
<comment type="catalytic activity">
    <reaction evidence="1">
        <text>a 4-O-methyl-thymidine in DNA + L-cysteinyl-[protein] = a thymidine in DNA + S-methyl-L-cysteinyl-[protein]</text>
        <dbReference type="Rhea" id="RHEA:53428"/>
        <dbReference type="Rhea" id="RHEA-COMP:10131"/>
        <dbReference type="Rhea" id="RHEA-COMP:10132"/>
        <dbReference type="Rhea" id="RHEA-COMP:13555"/>
        <dbReference type="Rhea" id="RHEA-COMP:13556"/>
        <dbReference type="ChEBI" id="CHEBI:29950"/>
        <dbReference type="ChEBI" id="CHEBI:82612"/>
        <dbReference type="ChEBI" id="CHEBI:137386"/>
        <dbReference type="ChEBI" id="CHEBI:137387"/>
        <dbReference type="EC" id="2.1.1.63"/>
    </reaction>
</comment>
<sequence>MKYYYKDFMTPLGEMRAVATEEAIVLLSFKDAKDYETALQKLTQRGRLVRVSISALIDQVIYELTAYLHGAYHSFTTPLQLDSGTPFQQSVWQALRELNVGQTVNYSDIAQKIGRPKSTRAVATAIGQNPISIIIPCHRVLRKDGGLGGFNSGLHRKIQLLEHEQRMISTAKNFCK</sequence>
<dbReference type="GO" id="GO:0032259">
    <property type="term" value="P:methylation"/>
    <property type="evidence" value="ECO:0007669"/>
    <property type="project" value="UniProtKB-KW"/>
</dbReference>
<dbReference type="GO" id="GO:0003908">
    <property type="term" value="F:methylated-DNA-[protein]-cysteine S-methyltransferase activity"/>
    <property type="evidence" value="ECO:0007669"/>
    <property type="project" value="UniProtKB-EC"/>
</dbReference>
<evidence type="ECO:0000313" key="11">
    <source>
        <dbReference type="EMBL" id="NJI01467.1"/>
    </source>
</evidence>
<dbReference type="InterPro" id="IPR036631">
    <property type="entry name" value="MGMT_N_sf"/>
</dbReference>
<dbReference type="InterPro" id="IPR001497">
    <property type="entry name" value="MethylDNA_cys_MeTrfase_AS"/>
</dbReference>
<evidence type="ECO:0000256" key="8">
    <source>
        <dbReference type="ARBA" id="ARBA00049348"/>
    </source>
</evidence>
<keyword evidence="6" id="KW-0227">DNA damage</keyword>
<protein>
    <recommendedName>
        <fullName evidence="3">methylated-DNA--[protein]-cysteine S-methyltransferase</fullName>
        <ecNumber evidence="3">2.1.1.63</ecNumber>
    </recommendedName>
</protein>
<evidence type="ECO:0000256" key="4">
    <source>
        <dbReference type="ARBA" id="ARBA00022603"/>
    </source>
</evidence>
<evidence type="ECO:0000256" key="7">
    <source>
        <dbReference type="ARBA" id="ARBA00023204"/>
    </source>
</evidence>
<comment type="similarity">
    <text evidence="2">Belongs to the MGMT family.</text>
</comment>
<comment type="catalytic activity">
    <reaction evidence="8">
        <text>a 6-O-methyl-2'-deoxyguanosine in DNA + L-cysteinyl-[protein] = S-methyl-L-cysteinyl-[protein] + a 2'-deoxyguanosine in DNA</text>
        <dbReference type="Rhea" id="RHEA:24000"/>
        <dbReference type="Rhea" id="RHEA-COMP:10131"/>
        <dbReference type="Rhea" id="RHEA-COMP:10132"/>
        <dbReference type="Rhea" id="RHEA-COMP:11367"/>
        <dbReference type="Rhea" id="RHEA-COMP:11368"/>
        <dbReference type="ChEBI" id="CHEBI:29950"/>
        <dbReference type="ChEBI" id="CHEBI:82612"/>
        <dbReference type="ChEBI" id="CHEBI:85445"/>
        <dbReference type="ChEBI" id="CHEBI:85448"/>
        <dbReference type="EC" id="2.1.1.63"/>
    </reaction>
</comment>
<evidence type="ECO:0000259" key="10">
    <source>
        <dbReference type="Pfam" id="PF02870"/>
    </source>
</evidence>
<evidence type="ECO:0000256" key="3">
    <source>
        <dbReference type="ARBA" id="ARBA00011918"/>
    </source>
</evidence>
<evidence type="ECO:0000313" key="12">
    <source>
        <dbReference type="Proteomes" id="UP000646308"/>
    </source>
</evidence>
<dbReference type="EMBL" id="WMFL01000015">
    <property type="protein sequence ID" value="NJI01467.1"/>
    <property type="molecule type" value="Genomic_DNA"/>
</dbReference>
<dbReference type="SUPFAM" id="SSF53155">
    <property type="entry name" value="Methylated DNA-protein cysteine methyltransferase domain"/>
    <property type="match status" value="1"/>
</dbReference>
<dbReference type="PANTHER" id="PTHR10815:SF13">
    <property type="entry name" value="METHYLATED-DNA--PROTEIN-CYSTEINE METHYLTRANSFERASE"/>
    <property type="match status" value="1"/>
</dbReference>
<dbReference type="Proteomes" id="UP000646308">
    <property type="component" value="Unassembled WGS sequence"/>
</dbReference>
<dbReference type="InterPro" id="IPR036217">
    <property type="entry name" value="MethylDNA_cys_MeTrfase_DNAb"/>
</dbReference>
<evidence type="ECO:0000256" key="2">
    <source>
        <dbReference type="ARBA" id="ARBA00008711"/>
    </source>
</evidence>
<dbReference type="SUPFAM" id="SSF46767">
    <property type="entry name" value="Methylated DNA-protein cysteine methyltransferase, C-terminal domain"/>
    <property type="match status" value="1"/>
</dbReference>
<dbReference type="GeneID" id="57692116"/>
<dbReference type="Pfam" id="PF02870">
    <property type="entry name" value="Methyltransf_1N"/>
    <property type="match status" value="1"/>
</dbReference>
<evidence type="ECO:0000256" key="5">
    <source>
        <dbReference type="ARBA" id="ARBA00022679"/>
    </source>
</evidence>
<dbReference type="NCBIfam" id="TIGR00589">
    <property type="entry name" value="ogt"/>
    <property type="match status" value="1"/>
</dbReference>
<dbReference type="Gene3D" id="3.30.160.70">
    <property type="entry name" value="Methylated DNA-protein cysteine methyltransferase domain"/>
    <property type="match status" value="1"/>
</dbReference>
<evidence type="ECO:0000256" key="1">
    <source>
        <dbReference type="ARBA" id="ARBA00001286"/>
    </source>
</evidence>
<dbReference type="AlphaFoldDB" id="A0A2T4MGM6"/>
<dbReference type="PANTHER" id="PTHR10815">
    <property type="entry name" value="METHYLATED-DNA--PROTEIN-CYSTEINE METHYLTRANSFERASE"/>
    <property type="match status" value="1"/>
</dbReference>
<evidence type="ECO:0000259" key="9">
    <source>
        <dbReference type="Pfam" id="PF01035"/>
    </source>
</evidence>
<dbReference type="CDD" id="cd06445">
    <property type="entry name" value="ATase"/>
    <property type="match status" value="1"/>
</dbReference>
<dbReference type="GO" id="GO:0006281">
    <property type="term" value="P:DNA repair"/>
    <property type="evidence" value="ECO:0007669"/>
    <property type="project" value="UniProtKB-KW"/>
</dbReference>
<dbReference type="Gene3D" id="1.10.10.10">
    <property type="entry name" value="Winged helix-like DNA-binding domain superfamily/Winged helix DNA-binding domain"/>
    <property type="match status" value="1"/>
</dbReference>
<gene>
    <name evidence="11" type="ORF">GLV84_01015</name>
</gene>
<dbReference type="Pfam" id="PF01035">
    <property type="entry name" value="DNA_binding_1"/>
    <property type="match status" value="1"/>
</dbReference>